<feature type="signal peptide" evidence="2">
    <location>
        <begin position="1"/>
        <end position="24"/>
    </location>
</feature>
<dbReference type="AlphaFoldDB" id="A0A2C6L9Q0"/>
<evidence type="ECO:0000313" key="4">
    <source>
        <dbReference type="Proteomes" id="UP000221165"/>
    </source>
</evidence>
<organism evidence="3 4">
    <name type="scientific">Cystoisospora suis</name>
    <dbReference type="NCBI Taxonomy" id="483139"/>
    <lineage>
        <taxon>Eukaryota</taxon>
        <taxon>Sar</taxon>
        <taxon>Alveolata</taxon>
        <taxon>Apicomplexa</taxon>
        <taxon>Conoidasida</taxon>
        <taxon>Coccidia</taxon>
        <taxon>Eucoccidiorida</taxon>
        <taxon>Eimeriorina</taxon>
        <taxon>Sarcocystidae</taxon>
        <taxon>Cystoisospora</taxon>
    </lineage>
</organism>
<feature type="chain" id="PRO_5012406289" description="Transmembrane protein" evidence="2">
    <location>
        <begin position="25"/>
        <end position="232"/>
    </location>
</feature>
<accession>A0A2C6L9Q0</accession>
<comment type="caution">
    <text evidence="3">The sequence shown here is derived from an EMBL/GenBank/DDBJ whole genome shotgun (WGS) entry which is preliminary data.</text>
</comment>
<proteinExistence type="predicted"/>
<reference evidence="3 4" key="1">
    <citation type="journal article" date="2017" name="Int. J. Parasitol.">
        <title>The genome of the protozoan parasite Cystoisospora suis and a reverse vaccinology approach to identify vaccine candidates.</title>
        <authorList>
            <person name="Palmieri N."/>
            <person name="Shrestha A."/>
            <person name="Ruttkowski B."/>
            <person name="Beck T."/>
            <person name="Vogl C."/>
            <person name="Tomley F."/>
            <person name="Blake D.P."/>
            <person name="Joachim A."/>
        </authorList>
    </citation>
    <scope>NUCLEOTIDE SEQUENCE [LARGE SCALE GENOMIC DNA]</scope>
    <source>
        <strain evidence="3 4">Wien I</strain>
    </source>
</reference>
<dbReference type="GeneID" id="94425759"/>
<dbReference type="RefSeq" id="XP_067925477.1">
    <property type="nucleotide sequence ID" value="XM_068062548.1"/>
</dbReference>
<feature type="region of interest" description="Disordered" evidence="1">
    <location>
        <begin position="199"/>
        <end position="232"/>
    </location>
</feature>
<dbReference type="VEuPathDB" id="ToxoDB:CSUI_002346"/>
<dbReference type="Proteomes" id="UP000221165">
    <property type="component" value="Unassembled WGS sequence"/>
</dbReference>
<name>A0A2C6L9Q0_9APIC</name>
<evidence type="ECO:0000313" key="3">
    <source>
        <dbReference type="EMBL" id="PHJ23803.1"/>
    </source>
</evidence>
<keyword evidence="4" id="KW-1185">Reference proteome</keyword>
<evidence type="ECO:0008006" key="5">
    <source>
        <dbReference type="Google" id="ProtNLM"/>
    </source>
</evidence>
<keyword evidence="2" id="KW-0732">Signal</keyword>
<gene>
    <name evidence="3" type="ORF">CSUI_002346</name>
</gene>
<sequence length="232" mass="25093">MRSFPRFCAVFAATLAVCLPAVVAITLEDTAARFGLKLKPAAQAAASAARGQGAAAPLPFQQRAAAIAAKHQGGDPVVQRSAEPKKSMAQAAFGSALKPVGRRGEMPRILPETDDDKFHSAFKAEWLQAVKKRQENPQLYNSEQEMAYQATKAAIAQLDLDEIKKIMENSKKQAESIKRAQEKLAPQRAAMQQEYMQKVGGVRNEPRVAPSPRPQATGIQKGSVAKAKGKFQ</sequence>
<dbReference type="EMBL" id="MIGC01001001">
    <property type="protein sequence ID" value="PHJ23803.1"/>
    <property type="molecule type" value="Genomic_DNA"/>
</dbReference>
<evidence type="ECO:0000256" key="2">
    <source>
        <dbReference type="SAM" id="SignalP"/>
    </source>
</evidence>
<protein>
    <recommendedName>
        <fullName evidence="5">Transmembrane protein</fullName>
    </recommendedName>
</protein>
<evidence type="ECO:0000256" key="1">
    <source>
        <dbReference type="SAM" id="MobiDB-lite"/>
    </source>
</evidence>